<name>A0AAD4NE59_9BILA</name>
<feature type="region of interest" description="Disordered" evidence="1">
    <location>
        <begin position="438"/>
        <end position="470"/>
    </location>
</feature>
<feature type="compositionally biased region" description="Basic and acidic residues" evidence="1">
    <location>
        <begin position="200"/>
        <end position="213"/>
    </location>
</feature>
<accession>A0AAD4NE59</accession>
<dbReference type="Proteomes" id="UP001201812">
    <property type="component" value="Unassembled WGS sequence"/>
</dbReference>
<gene>
    <name evidence="2" type="ORF">DdX_03704</name>
</gene>
<comment type="caution">
    <text evidence="2">The sequence shown here is derived from an EMBL/GenBank/DDBJ whole genome shotgun (WGS) entry which is preliminary data.</text>
</comment>
<reference evidence="2" key="1">
    <citation type="submission" date="2022-01" db="EMBL/GenBank/DDBJ databases">
        <title>Genome Sequence Resource for Two Populations of Ditylenchus destructor, the Migratory Endoparasitic Phytonematode.</title>
        <authorList>
            <person name="Zhang H."/>
            <person name="Lin R."/>
            <person name="Xie B."/>
        </authorList>
    </citation>
    <scope>NUCLEOTIDE SEQUENCE</scope>
    <source>
        <strain evidence="2">BazhouSP</strain>
    </source>
</reference>
<keyword evidence="3" id="KW-1185">Reference proteome</keyword>
<feature type="region of interest" description="Disordered" evidence="1">
    <location>
        <begin position="483"/>
        <end position="516"/>
    </location>
</feature>
<sequence>MTSIVLIRRAEYEQHTTGQEDNADSGPSQAITADLQRNGLDCSTGIVTRLREHFSQISEPTAKPVQLPRMKRVFPSADNLTIANRDNLCYDAIGKRNNDTSNSSTVSREETLWKPQPKMRNTVGMGGNAETESRFSPAEARYVIVRPIGSEFDVTEDDWPSYQPDKQSMEISGNNKDERNYRSVDERNVEPISVLRSKFERHGREASRSEKTASRAAHVKSRSANGRLSATILNSIEQFEGHLKSDNKAEPMKPRISARAVKLESIASPPDDPKPKLPDEISYASTIAGVNEWQCSSKIEVGGVSKRFSCQIEDPPEEPLPHRGFASERQVANCDQYPRNGTTATSLSSTVPVNGHQTALTEVQRLLAKFNAKRVARERNSLEERWSNSENEYVDKSEEQSATDPERPSSPNKMSSDKDLAEQLQAENELLIVTSPRKSLSSKYLENKQRSHSSSSTNSDGSDLSGNRKDTASYDLAQNIEESQLNIGHESKNVPRDEENQSRDERNFAGDSEIKSTIVDESSMPPPVVVTRKFSKEIDNAINVDINRNHKFDDDHDQASPTSDDLELDIDDEMTSCTTLPFTMIASDGNPVRHSLLSLADPEDIPDLLAAMAEEHHFIFEDYSNDIDSTCGIIHRSDNDKRKTRNESCKIKFMEEPPTVFAYLDENSLEEGEWQLGCSITFEEYQKMMQEVQDQAHQDHLELARWRQSMQDMYGELRENALHYPISHLIISHNKEAMAKSASEENKLEKP</sequence>
<evidence type="ECO:0000313" key="3">
    <source>
        <dbReference type="Proteomes" id="UP001201812"/>
    </source>
</evidence>
<evidence type="ECO:0000313" key="2">
    <source>
        <dbReference type="EMBL" id="KAI1723543.1"/>
    </source>
</evidence>
<dbReference type="AlphaFoldDB" id="A0AAD4NE59"/>
<feature type="compositionally biased region" description="Basic and acidic residues" evidence="1">
    <location>
        <begin position="377"/>
        <end position="407"/>
    </location>
</feature>
<feature type="region of interest" description="Disordered" evidence="1">
    <location>
        <begin position="200"/>
        <end position="222"/>
    </location>
</feature>
<evidence type="ECO:0000256" key="1">
    <source>
        <dbReference type="SAM" id="MobiDB-lite"/>
    </source>
</evidence>
<dbReference type="EMBL" id="JAKKPZ010000003">
    <property type="protein sequence ID" value="KAI1723543.1"/>
    <property type="molecule type" value="Genomic_DNA"/>
</dbReference>
<feature type="compositionally biased region" description="Low complexity" evidence="1">
    <location>
        <begin position="452"/>
        <end position="465"/>
    </location>
</feature>
<feature type="compositionally biased region" description="Basic and acidic residues" evidence="1">
    <location>
        <begin position="489"/>
        <end position="514"/>
    </location>
</feature>
<organism evidence="2 3">
    <name type="scientific">Ditylenchus destructor</name>
    <dbReference type="NCBI Taxonomy" id="166010"/>
    <lineage>
        <taxon>Eukaryota</taxon>
        <taxon>Metazoa</taxon>
        <taxon>Ecdysozoa</taxon>
        <taxon>Nematoda</taxon>
        <taxon>Chromadorea</taxon>
        <taxon>Rhabditida</taxon>
        <taxon>Tylenchina</taxon>
        <taxon>Tylenchomorpha</taxon>
        <taxon>Sphaerularioidea</taxon>
        <taxon>Anguinidae</taxon>
        <taxon>Anguininae</taxon>
        <taxon>Ditylenchus</taxon>
    </lineage>
</organism>
<feature type="region of interest" description="Disordered" evidence="1">
    <location>
        <begin position="377"/>
        <end position="420"/>
    </location>
</feature>
<proteinExistence type="predicted"/>
<protein>
    <submittedName>
        <fullName evidence="2">Uncharacterized protein</fullName>
    </submittedName>
</protein>
<feature type="compositionally biased region" description="Polar residues" evidence="1">
    <location>
        <begin position="164"/>
        <end position="174"/>
    </location>
</feature>
<feature type="region of interest" description="Disordered" evidence="1">
    <location>
        <begin position="155"/>
        <end position="183"/>
    </location>
</feature>